<comment type="caution">
    <text evidence="7">The sequence shown here is derived from an EMBL/GenBank/DDBJ whole genome shotgun (WGS) entry which is preliminary data.</text>
</comment>
<dbReference type="RefSeq" id="WP_048380770.1">
    <property type="nucleotide sequence ID" value="NZ_LDYE01000008.1"/>
</dbReference>
<dbReference type="InterPro" id="IPR001375">
    <property type="entry name" value="Peptidase_S9_cat"/>
</dbReference>
<keyword evidence="2" id="KW-0645">Protease</keyword>
<comment type="similarity">
    <text evidence="1">Belongs to the peptidase S9A family.</text>
</comment>
<dbReference type="EMBL" id="PDJF01000001">
    <property type="protein sequence ID" value="PFG28046.1"/>
    <property type="molecule type" value="Genomic_DNA"/>
</dbReference>
<dbReference type="Gene3D" id="3.40.50.1820">
    <property type="entry name" value="alpha/beta hydrolase"/>
    <property type="match status" value="1"/>
</dbReference>
<name>A0A2A9DNW4_9CORY</name>
<feature type="domain" description="Peptidase S9 prolyl oligopeptidase catalytic" evidence="5">
    <location>
        <begin position="493"/>
        <end position="705"/>
    </location>
</feature>
<dbReference type="Pfam" id="PF00326">
    <property type="entry name" value="Peptidase_S9"/>
    <property type="match status" value="1"/>
</dbReference>
<sequence>MNSQTPLTPPVAPIHPVVRSHHGHDFVDDYEWLRQKDSPETVAYLEAENAYMEQETAHLGELKGQIYQEIKSRTQQTDMSVPSRIGDYWYYARTVEGQDYPLSCRVAADPTAANPWLPPEVPEEGAMSGEEILLDLNELAAGHEFFSLGANSLSGSYRYLAYSTDTAGDERFDLVIKDLATGELLDDRLEGIFYGATWAGDDYIFYSTVDDAWRPDAIWRHKVGTAQSEDQLVYREEDALFSVGVGKSRSQKYLFIESGSKITSEVRVLLADDPTGEFDVLWQRESGVEYDIDHAIVAGEDTWIVTHNATGPNFAVAHTPAVTGADLPALTDAPELVTHDEQVRIEGVDTYSNFMVLDYRAGGIPRNSVIRLGDGWGRFTEIAFDEELYSMSLGGTPEWESPTLRLSYVSFTQPAQIFDYNVATGERTLLKEQQVLGGYDASEYTAYRLWATADDGTEIPVSVIHRADLDTSTPSPTLLYGYGAYESSVDPGFSIARLSLLDRGMIFAIAHVRGGGEMGRGWYDHGKMLEKKNTFTDFIAVADHLVEQGLTSYEHMVAEGGSAGGMLVGAVANMAPEKFAGIQAVVPFVDSLTSMLMPELPLTIGEWEEWGDPLHDPRVYEYMASYSAYENVEDKEYPDIFAITSINDTRVLYVEPAKWVARLRATAQGHVLLKTEMAAGHGGVSGRYAKWEQTALEYAWTLDTATNGRKARR</sequence>
<dbReference type="STRING" id="1724.GCA_001044175_02205"/>
<dbReference type="GO" id="GO:0006508">
    <property type="term" value="P:proteolysis"/>
    <property type="evidence" value="ECO:0007669"/>
    <property type="project" value="UniProtKB-KW"/>
</dbReference>
<reference evidence="7 8" key="1">
    <citation type="submission" date="2017-10" db="EMBL/GenBank/DDBJ databases">
        <title>Sequencing the genomes of 1000 actinobacteria strains.</title>
        <authorList>
            <person name="Klenk H.-P."/>
        </authorList>
    </citation>
    <scope>NUCLEOTIDE SEQUENCE [LARGE SCALE GENOMIC DNA]</scope>
    <source>
        <strain evidence="7 8">DSM 20688</strain>
    </source>
</reference>
<dbReference type="InterPro" id="IPR029058">
    <property type="entry name" value="AB_hydrolase_fold"/>
</dbReference>
<dbReference type="SUPFAM" id="SSF50993">
    <property type="entry name" value="Peptidase/esterase 'gauge' domain"/>
    <property type="match status" value="1"/>
</dbReference>
<dbReference type="Gene3D" id="2.130.10.120">
    <property type="entry name" value="Prolyl oligopeptidase, N-terminal domain"/>
    <property type="match status" value="1"/>
</dbReference>
<dbReference type="Proteomes" id="UP000221653">
    <property type="component" value="Unassembled WGS sequence"/>
</dbReference>
<keyword evidence="4" id="KW-0720">Serine protease</keyword>
<dbReference type="OrthoDB" id="9801421at2"/>
<evidence type="ECO:0000256" key="1">
    <source>
        <dbReference type="ARBA" id="ARBA00005228"/>
    </source>
</evidence>
<evidence type="ECO:0000259" key="5">
    <source>
        <dbReference type="Pfam" id="PF00326"/>
    </source>
</evidence>
<dbReference type="InterPro" id="IPR023302">
    <property type="entry name" value="Pept_S9A_N"/>
</dbReference>
<evidence type="ECO:0000259" key="6">
    <source>
        <dbReference type="Pfam" id="PF02897"/>
    </source>
</evidence>
<evidence type="ECO:0000313" key="8">
    <source>
        <dbReference type="Proteomes" id="UP000221653"/>
    </source>
</evidence>
<proteinExistence type="inferred from homology"/>
<protein>
    <submittedName>
        <fullName evidence="7">Oligopeptidase B</fullName>
    </submittedName>
</protein>
<accession>A0A2A9DNW4</accession>
<dbReference type="InterPro" id="IPR051543">
    <property type="entry name" value="Serine_Peptidase_S9A"/>
</dbReference>
<gene>
    <name evidence="7" type="ORF">ATK06_1129</name>
</gene>
<dbReference type="PANTHER" id="PTHR11757">
    <property type="entry name" value="PROTEASE FAMILY S9A OLIGOPEPTIDASE"/>
    <property type="match status" value="1"/>
</dbReference>
<evidence type="ECO:0000256" key="4">
    <source>
        <dbReference type="ARBA" id="ARBA00022825"/>
    </source>
</evidence>
<dbReference type="GO" id="GO:0004252">
    <property type="term" value="F:serine-type endopeptidase activity"/>
    <property type="evidence" value="ECO:0007669"/>
    <property type="project" value="InterPro"/>
</dbReference>
<dbReference type="InterPro" id="IPR002470">
    <property type="entry name" value="Peptidase_S9A"/>
</dbReference>
<dbReference type="PANTHER" id="PTHR11757:SF19">
    <property type="entry name" value="PROLYL ENDOPEPTIDASE-LIKE"/>
    <property type="match status" value="1"/>
</dbReference>
<evidence type="ECO:0000256" key="2">
    <source>
        <dbReference type="ARBA" id="ARBA00022670"/>
    </source>
</evidence>
<dbReference type="SUPFAM" id="SSF53474">
    <property type="entry name" value="alpha/beta-Hydrolases"/>
    <property type="match status" value="1"/>
</dbReference>
<dbReference type="PRINTS" id="PR00862">
    <property type="entry name" value="PROLIGOPTASE"/>
</dbReference>
<keyword evidence="8" id="KW-1185">Reference proteome</keyword>
<evidence type="ECO:0000313" key="7">
    <source>
        <dbReference type="EMBL" id="PFG28046.1"/>
    </source>
</evidence>
<feature type="domain" description="Peptidase S9A N-terminal" evidence="6">
    <location>
        <begin position="9"/>
        <end position="433"/>
    </location>
</feature>
<dbReference type="AlphaFoldDB" id="A0A2A9DNW4"/>
<organism evidence="7 8">
    <name type="scientific">Corynebacterium renale</name>
    <dbReference type="NCBI Taxonomy" id="1724"/>
    <lineage>
        <taxon>Bacteria</taxon>
        <taxon>Bacillati</taxon>
        <taxon>Actinomycetota</taxon>
        <taxon>Actinomycetes</taxon>
        <taxon>Mycobacteriales</taxon>
        <taxon>Corynebacteriaceae</taxon>
        <taxon>Corynebacterium</taxon>
    </lineage>
</organism>
<keyword evidence="3" id="KW-0378">Hydrolase</keyword>
<dbReference type="Pfam" id="PF02897">
    <property type="entry name" value="Peptidase_S9_N"/>
    <property type="match status" value="1"/>
</dbReference>
<evidence type="ECO:0000256" key="3">
    <source>
        <dbReference type="ARBA" id="ARBA00022801"/>
    </source>
</evidence>